<dbReference type="Pfam" id="PF02163">
    <property type="entry name" value="Peptidase_M50"/>
    <property type="match status" value="1"/>
</dbReference>
<accession>A0A451D1Z0</accession>
<keyword evidence="7 11" id="KW-0862">Zinc</keyword>
<evidence type="ECO:0000256" key="6">
    <source>
        <dbReference type="ARBA" id="ARBA00022801"/>
    </source>
</evidence>
<keyword evidence="11" id="KW-0479">Metal-binding</keyword>
<dbReference type="PANTHER" id="PTHR42837:SF2">
    <property type="entry name" value="MEMBRANE METALLOPROTEASE ARASP2, CHLOROPLASTIC-RELATED"/>
    <property type="match status" value="1"/>
</dbReference>
<proteinExistence type="inferred from homology"/>
<keyword evidence="10 11" id="KW-0472">Membrane</keyword>
<feature type="domain" description="PDZ" evidence="12">
    <location>
        <begin position="116"/>
        <end position="187"/>
    </location>
</feature>
<keyword evidence="9 11" id="KW-0482">Metalloprotease</keyword>
<evidence type="ECO:0000256" key="2">
    <source>
        <dbReference type="ARBA" id="ARBA00004141"/>
    </source>
</evidence>
<feature type="transmembrane region" description="Helical" evidence="11">
    <location>
        <begin position="378"/>
        <end position="400"/>
    </location>
</feature>
<feature type="transmembrane region" description="Helical" evidence="11">
    <location>
        <begin position="421"/>
        <end position="443"/>
    </location>
</feature>
<evidence type="ECO:0000256" key="9">
    <source>
        <dbReference type="ARBA" id="ARBA00023049"/>
    </source>
</evidence>
<keyword evidence="8 11" id="KW-1133">Transmembrane helix</keyword>
<evidence type="ECO:0000256" key="11">
    <source>
        <dbReference type="RuleBase" id="RU362031"/>
    </source>
</evidence>
<comment type="cofactor">
    <cofactor evidence="1 11">
        <name>Zn(2+)</name>
        <dbReference type="ChEBI" id="CHEBI:29105"/>
    </cofactor>
</comment>
<dbReference type="RefSeq" id="WP_157993425.1">
    <property type="nucleotide sequence ID" value="NZ_LR217703.1"/>
</dbReference>
<dbReference type="GO" id="GO:0046872">
    <property type="term" value="F:metal ion binding"/>
    <property type="evidence" value="ECO:0007669"/>
    <property type="project" value="UniProtKB-KW"/>
</dbReference>
<dbReference type="InterPro" id="IPR036034">
    <property type="entry name" value="PDZ_sf"/>
</dbReference>
<evidence type="ECO:0000256" key="4">
    <source>
        <dbReference type="ARBA" id="ARBA00022670"/>
    </source>
</evidence>
<evidence type="ECO:0000313" key="14">
    <source>
        <dbReference type="Proteomes" id="UP000294412"/>
    </source>
</evidence>
<dbReference type="Proteomes" id="UP000294412">
    <property type="component" value="Chromosome"/>
</dbReference>
<evidence type="ECO:0000259" key="12">
    <source>
        <dbReference type="SMART" id="SM00228"/>
    </source>
</evidence>
<comment type="similarity">
    <text evidence="3 11">Belongs to the peptidase M50B family.</text>
</comment>
<evidence type="ECO:0000256" key="5">
    <source>
        <dbReference type="ARBA" id="ARBA00022692"/>
    </source>
</evidence>
<evidence type="ECO:0000256" key="10">
    <source>
        <dbReference type="ARBA" id="ARBA00023136"/>
    </source>
</evidence>
<dbReference type="SUPFAM" id="SSF50156">
    <property type="entry name" value="PDZ domain-like"/>
    <property type="match status" value="2"/>
</dbReference>
<dbReference type="AlphaFoldDB" id="A0A451D1Z0"/>
<dbReference type="GO" id="GO:0006508">
    <property type="term" value="P:proteolysis"/>
    <property type="evidence" value="ECO:0007669"/>
    <property type="project" value="UniProtKB-KW"/>
</dbReference>
<feature type="transmembrane region" description="Helical" evidence="11">
    <location>
        <begin position="6"/>
        <end position="29"/>
    </location>
</feature>
<evidence type="ECO:0000256" key="8">
    <source>
        <dbReference type="ARBA" id="ARBA00022989"/>
    </source>
</evidence>
<dbReference type="InterPro" id="IPR008915">
    <property type="entry name" value="Peptidase_M50"/>
</dbReference>
<evidence type="ECO:0000256" key="1">
    <source>
        <dbReference type="ARBA" id="ARBA00001947"/>
    </source>
</evidence>
<keyword evidence="6 11" id="KW-0378">Hydrolase</keyword>
<dbReference type="InterPro" id="IPR001478">
    <property type="entry name" value="PDZ"/>
</dbReference>
<keyword evidence="5 11" id="KW-0812">Transmembrane</keyword>
<dbReference type="EC" id="3.4.24.-" evidence="11"/>
<feature type="domain" description="PDZ" evidence="12">
    <location>
        <begin position="212"/>
        <end position="281"/>
    </location>
</feature>
<reference evidence="13 14" key="1">
    <citation type="submission" date="2019-02" db="EMBL/GenBank/DDBJ databases">
        <authorList>
            <person name="Manzano-Marin A."/>
            <person name="Manzano-Marin A."/>
        </authorList>
    </citation>
    <scope>NUCLEOTIDE SEQUENCE [LARGE SCALE GENOMIC DNA]</scope>
    <source>
        <strain evidence="13 14">ErCicuneomaculata</strain>
    </source>
</reference>
<name>A0A451D1Z0_9GAMM</name>
<dbReference type="NCBIfam" id="TIGR00054">
    <property type="entry name" value="RIP metalloprotease RseP"/>
    <property type="match status" value="1"/>
</dbReference>
<protein>
    <recommendedName>
        <fullName evidence="11">Zinc metalloprotease</fullName>
        <ecNumber evidence="11">3.4.24.-</ecNumber>
    </recommendedName>
</protein>
<dbReference type="CDD" id="cd06163">
    <property type="entry name" value="S2P-M50_PDZ_RseP-like"/>
    <property type="match status" value="1"/>
</dbReference>
<dbReference type="InterPro" id="IPR004387">
    <property type="entry name" value="Pept_M50_Zn"/>
</dbReference>
<dbReference type="EMBL" id="LR217703">
    <property type="protein sequence ID" value="VFP79642.1"/>
    <property type="molecule type" value="Genomic_DNA"/>
</dbReference>
<dbReference type="PANTHER" id="PTHR42837">
    <property type="entry name" value="REGULATOR OF SIGMA-E PROTEASE RSEP"/>
    <property type="match status" value="1"/>
</dbReference>
<keyword evidence="4 13" id="KW-0645">Protease</keyword>
<dbReference type="NCBIfam" id="NF008046">
    <property type="entry name" value="PRK10779.1"/>
    <property type="match status" value="1"/>
</dbReference>
<feature type="transmembrane region" description="Helical" evidence="11">
    <location>
        <begin position="107"/>
        <end position="128"/>
    </location>
</feature>
<sequence>MLSVLWSLFFFICALVILIFVHEFGHFFVARLFGVKVEKFSIGFGKVLWRHVDKNGTEYVLSLIPLGGFIKMLDDRVDSTLCTTKSTQSFNNKSIWQRMGIVSAGPIFNFIFAIFAYLMVFIIGIPVVRPVIDDIIDGSPAAEAKISSGMEIKSINGIETPDWDSVYVALSKKTCNQDIKMTCAPLNSTKINQKNIHLHEEKCHLDARDLLLFLGIKPNLPWEKLVLGNVQKNSAGNKAGLQPGDKIITASDRILKDWRDFDMIVRNNLGIPILLEVEREGKKIKRVLTPDNYLNNHQGCSGLSPRVIFLPNEYTILRKYGIFDSFCKATVQTWKIISLTTNMIKKMMIGEMTLQNISGPISIAKGAGKSAEYGLSSYVIFLAIISINLGMMNLFPLPVLDGGHLFFLLVEKIFGKPLPEVMYQIGYGVSVIILMFLTGLAFFNDFSHF</sequence>
<dbReference type="SMART" id="SM00228">
    <property type="entry name" value="PDZ"/>
    <property type="match status" value="2"/>
</dbReference>
<evidence type="ECO:0000313" key="13">
    <source>
        <dbReference type="EMBL" id="VFP79642.1"/>
    </source>
</evidence>
<evidence type="ECO:0000256" key="3">
    <source>
        <dbReference type="ARBA" id="ARBA00007931"/>
    </source>
</evidence>
<dbReference type="OrthoDB" id="9782003at2"/>
<dbReference type="GO" id="GO:0016020">
    <property type="term" value="C:membrane"/>
    <property type="evidence" value="ECO:0007669"/>
    <property type="project" value="UniProtKB-SubCell"/>
</dbReference>
<dbReference type="Gene3D" id="2.30.42.10">
    <property type="match status" value="2"/>
</dbReference>
<dbReference type="GO" id="GO:0004222">
    <property type="term" value="F:metalloendopeptidase activity"/>
    <property type="evidence" value="ECO:0007669"/>
    <property type="project" value="InterPro"/>
</dbReference>
<gene>
    <name evidence="13" type="primary">rseP</name>
    <name evidence="13" type="ORF">ERCICUMA2628_193</name>
</gene>
<organism evidence="13 14">
    <name type="scientific">Candidatus Erwinia haradaeae</name>
    <dbReference type="NCBI Taxonomy" id="1922217"/>
    <lineage>
        <taxon>Bacteria</taxon>
        <taxon>Pseudomonadati</taxon>
        <taxon>Pseudomonadota</taxon>
        <taxon>Gammaproteobacteria</taxon>
        <taxon>Enterobacterales</taxon>
        <taxon>Erwiniaceae</taxon>
        <taxon>Erwinia</taxon>
    </lineage>
</organism>
<comment type="subcellular location">
    <subcellularLocation>
        <location evidence="2">Membrane</location>
        <topology evidence="2">Multi-pass membrane protein</topology>
    </subcellularLocation>
</comment>
<evidence type="ECO:0000256" key="7">
    <source>
        <dbReference type="ARBA" id="ARBA00022833"/>
    </source>
</evidence>